<accession>A0A6J1BLF1</accession>
<feature type="region of interest" description="Disordered" evidence="6">
    <location>
        <begin position="77"/>
        <end position="103"/>
    </location>
</feature>
<dbReference type="PANTHER" id="PTHR33304:SF36">
    <property type="entry name" value="GB|AAF26970.1-RELATED"/>
    <property type="match status" value="1"/>
</dbReference>
<protein>
    <submittedName>
        <fullName evidence="9">Uncharacterized protein LOC110428400</fullName>
    </submittedName>
</protein>
<keyword evidence="2" id="KW-0863">Zinc-finger</keyword>
<dbReference type="InterPro" id="IPR049914">
    <property type="entry name" value="PHD1-3/5-6"/>
</dbReference>
<feature type="region of interest" description="Disordered" evidence="6">
    <location>
        <begin position="507"/>
        <end position="526"/>
    </location>
</feature>
<feature type="region of interest" description="Disordered" evidence="6">
    <location>
        <begin position="1"/>
        <end position="37"/>
    </location>
</feature>
<organism evidence="8 9">
    <name type="scientific">Herrania umbratica</name>
    <dbReference type="NCBI Taxonomy" id="108875"/>
    <lineage>
        <taxon>Eukaryota</taxon>
        <taxon>Viridiplantae</taxon>
        <taxon>Streptophyta</taxon>
        <taxon>Embryophyta</taxon>
        <taxon>Tracheophyta</taxon>
        <taxon>Spermatophyta</taxon>
        <taxon>Magnoliopsida</taxon>
        <taxon>eudicotyledons</taxon>
        <taxon>Gunneridae</taxon>
        <taxon>Pentapetalae</taxon>
        <taxon>rosids</taxon>
        <taxon>malvids</taxon>
        <taxon>Malvales</taxon>
        <taxon>Malvaceae</taxon>
        <taxon>Byttnerioideae</taxon>
        <taxon>Herrania</taxon>
    </lineage>
</organism>
<evidence type="ECO:0000256" key="4">
    <source>
        <dbReference type="ARBA" id="ARBA00023015"/>
    </source>
</evidence>
<dbReference type="OrthoDB" id="651601at2759"/>
<dbReference type="InterPro" id="IPR056280">
    <property type="entry name" value="AIPP2-like_SPOC"/>
</dbReference>
<evidence type="ECO:0000256" key="6">
    <source>
        <dbReference type="SAM" id="MobiDB-lite"/>
    </source>
</evidence>
<keyword evidence="8" id="KW-1185">Reference proteome</keyword>
<feature type="region of interest" description="Disordered" evidence="6">
    <location>
        <begin position="152"/>
        <end position="182"/>
    </location>
</feature>
<keyword evidence="5" id="KW-0804">Transcription</keyword>
<keyword evidence="4" id="KW-0805">Transcription regulation</keyword>
<dbReference type="GO" id="GO:0008270">
    <property type="term" value="F:zinc ion binding"/>
    <property type="evidence" value="ECO:0007669"/>
    <property type="project" value="UniProtKB-KW"/>
</dbReference>
<proteinExistence type="predicted"/>
<evidence type="ECO:0000256" key="5">
    <source>
        <dbReference type="ARBA" id="ARBA00023163"/>
    </source>
</evidence>
<evidence type="ECO:0000313" key="8">
    <source>
        <dbReference type="Proteomes" id="UP000504621"/>
    </source>
</evidence>
<feature type="region of interest" description="Disordered" evidence="6">
    <location>
        <begin position="200"/>
        <end position="253"/>
    </location>
</feature>
<dbReference type="GO" id="GO:0140566">
    <property type="term" value="F:histone reader activity"/>
    <property type="evidence" value="ECO:0007669"/>
    <property type="project" value="InterPro"/>
</dbReference>
<reference evidence="9" key="1">
    <citation type="submission" date="2025-08" db="UniProtKB">
        <authorList>
            <consortium name="RefSeq"/>
        </authorList>
    </citation>
    <scope>IDENTIFICATION</scope>
    <source>
        <tissue evidence="9">Leaf</tissue>
    </source>
</reference>
<name>A0A6J1BLF1_9ROSI</name>
<dbReference type="GeneID" id="110428400"/>
<dbReference type="GO" id="GO:0034244">
    <property type="term" value="P:negative regulation of transcription elongation by RNA polymerase II"/>
    <property type="evidence" value="ECO:0007669"/>
    <property type="project" value="InterPro"/>
</dbReference>
<keyword evidence="3" id="KW-0862">Zinc</keyword>
<evidence type="ECO:0000259" key="7">
    <source>
        <dbReference type="Pfam" id="PF23121"/>
    </source>
</evidence>
<feature type="compositionally biased region" description="Polar residues" evidence="6">
    <location>
        <begin position="302"/>
        <end position="312"/>
    </location>
</feature>
<feature type="compositionally biased region" description="Polar residues" evidence="6">
    <location>
        <begin position="355"/>
        <end position="380"/>
    </location>
</feature>
<feature type="region of interest" description="Disordered" evidence="6">
    <location>
        <begin position="288"/>
        <end position="313"/>
    </location>
</feature>
<feature type="compositionally biased region" description="Polar residues" evidence="6">
    <location>
        <begin position="208"/>
        <end position="219"/>
    </location>
</feature>
<gene>
    <name evidence="9" type="primary">LOC110428400</name>
</gene>
<feature type="compositionally biased region" description="Basic and acidic residues" evidence="6">
    <location>
        <begin position="225"/>
        <end position="234"/>
    </location>
</feature>
<sequence>MTNKEGIDSSAVQSPGPMRFSKYRASQDPLKVKKNSRQSKVKFLAAEEVATLTSGTPTTKYIGRINLRCNRSQALTKPANSKCLPTTENANSSSLAPPTESVHVADSEELHLTSKIKKTQSTTKKGDGPGSNLALAVNAASSSNLALSRKKDFGVSSKHIKQKHTSDGRSKQKVNSGSTQGEAAIQIGWGNLGSKRSRALTKSARSKCLQTTENANSSSPAPPERAAHVADSEKFPLTSKIKDTQSTTEEGDGLGSNLALAVNASSSSNLVLPQKKIRVCNSDFEVSSKDIKQKNTSDSRSKQKVNSGSTQGEAAIVPGKETVCLKGRFSSTTLLNKLNSGTQIAKQIRRGNLGSKRSQALTKPASSKCLQPTENVNSSSPAPPKQAVHVKGSKKFHLTSKLQSLKKTRRATKKGDCPGNNSALAVKAASRSKLVLPRKKKKVSNPDYGISLKDLEQMHTSDGWSKQEANSGSTQAKGKEPVFLKGPFSLGTLLALQKFNATNAGEDLVHKSGPSEPSSPPLIHSSGAVLNNLESQEKFSQKILYDQLNFGADIRSYESQEKSSPKIVFDQLNLDVALNNSKSYKKSSPNIVSDQLNFGIDFSSPGSRERSSLKIVSNSSAPTLEKIWKGFFEILDIDTLQGITEEIRFCEGFSAHPAATANPKAYEFTKQIAGLMQFKLYPRSDVWHEIFKTDIADPNNIALYFYPAGIKSSKRKYSTLLKYMVKNDTVMKSRMGSVELMVLTSKLLPSDFQSEKPVLAVLHI</sequence>
<evidence type="ECO:0000313" key="9">
    <source>
        <dbReference type="RefSeq" id="XP_021299923.1"/>
    </source>
</evidence>
<feature type="compositionally biased region" description="Basic and acidic residues" evidence="6">
    <location>
        <begin position="288"/>
        <end position="301"/>
    </location>
</feature>
<dbReference type="Proteomes" id="UP000504621">
    <property type="component" value="Unplaced"/>
</dbReference>
<feature type="compositionally biased region" description="Polar residues" evidence="6">
    <location>
        <begin position="77"/>
        <end position="96"/>
    </location>
</feature>
<evidence type="ECO:0000256" key="1">
    <source>
        <dbReference type="ARBA" id="ARBA00022723"/>
    </source>
</evidence>
<evidence type="ECO:0000256" key="3">
    <source>
        <dbReference type="ARBA" id="ARBA00022833"/>
    </source>
</evidence>
<feature type="domain" description="AIPP2-like SPOC-like" evidence="7">
    <location>
        <begin position="628"/>
        <end position="754"/>
    </location>
</feature>
<dbReference type="AlphaFoldDB" id="A0A6J1BLF1"/>
<dbReference type="PANTHER" id="PTHR33304">
    <property type="match status" value="1"/>
</dbReference>
<keyword evidence="1" id="KW-0479">Metal-binding</keyword>
<evidence type="ECO:0000256" key="2">
    <source>
        <dbReference type="ARBA" id="ARBA00022771"/>
    </source>
</evidence>
<dbReference type="RefSeq" id="XP_021299923.1">
    <property type="nucleotide sequence ID" value="XM_021444248.1"/>
</dbReference>
<feature type="region of interest" description="Disordered" evidence="6">
    <location>
        <begin position="351"/>
        <end position="392"/>
    </location>
</feature>
<dbReference type="Pfam" id="PF23121">
    <property type="entry name" value="SPOC_AIPP2"/>
    <property type="match status" value="1"/>
</dbReference>